<dbReference type="KEGG" id="sflv:IC614_11995"/>
<evidence type="ECO:0000313" key="4">
    <source>
        <dbReference type="Proteomes" id="UP000594873"/>
    </source>
</evidence>
<protein>
    <submittedName>
        <fullName evidence="3">DUF3035 domain-containing protein</fullName>
    </submittedName>
</protein>
<dbReference type="Pfam" id="PF11233">
    <property type="entry name" value="DUF3035"/>
    <property type="match status" value="1"/>
</dbReference>
<keyword evidence="2" id="KW-0732">Signal</keyword>
<name>A0A7T2GK65_9SPHN</name>
<sequence length="138" mass="13957">MRIVKFALALTAATLIAGCGTTNGLSNRNAPDEFAVTRNQPLVIPPDFALTPPRPGEAAAQGVDSRAQAIDVLFGGPAPRSAAEQQVINQANGDASTVGARTTASDPNTPVVDKGAVTQTIIAAPEGPGQEATVSTPQ</sequence>
<evidence type="ECO:0000256" key="2">
    <source>
        <dbReference type="SAM" id="SignalP"/>
    </source>
</evidence>
<accession>A0A7T2GK65</accession>
<dbReference type="EMBL" id="CP065592">
    <property type="protein sequence ID" value="QPQ55008.1"/>
    <property type="molecule type" value="Genomic_DNA"/>
</dbReference>
<feature type="region of interest" description="Disordered" evidence="1">
    <location>
        <begin position="89"/>
        <end position="113"/>
    </location>
</feature>
<evidence type="ECO:0000313" key="3">
    <source>
        <dbReference type="EMBL" id="QPQ55008.1"/>
    </source>
</evidence>
<dbReference type="PROSITE" id="PS51257">
    <property type="entry name" value="PROKAR_LIPOPROTEIN"/>
    <property type="match status" value="1"/>
</dbReference>
<organism evidence="3 4">
    <name type="scientific">Allosphingosinicella flava</name>
    <dbReference type="NCBI Taxonomy" id="2771430"/>
    <lineage>
        <taxon>Bacteria</taxon>
        <taxon>Pseudomonadati</taxon>
        <taxon>Pseudomonadota</taxon>
        <taxon>Alphaproteobacteria</taxon>
        <taxon>Sphingomonadales</taxon>
        <taxon>Sphingomonadaceae</taxon>
        <taxon>Allosphingosinicella</taxon>
    </lineage>
</organism>
<proteinExistence type="predicted"/>
<feature type="chain" id="PRO_5032769752" evidence="2">
    <location>
        <begin position="18"/>
        <end position="138"/>
    </location>
</feature>
<keyword evidence="4" id="KW-1185">Reference proteome</keyword>
<evidence type="ECO:0000256" key="1">
    <source>
        <dbReference type="SAM" id="MobiDB-lite"/>
    </source>
</evidence>
<gene>
    <name evidence="3" type="ORF">IC614_11995</name>
</gene>
<feature type="signal peptide" evidence="2">
    <location>
        <begin position="1"/>
        <end position="17"/>
    </location>
</feature>
<dbReference type="InterPro" id="IPR021395">
    <property type="entry name" value="DUF3035"/>
</dbReference>
<reference evidence="3 4" key="1">
    <citation type="submission" date="2020-11" db="EMBL/GenBank/DDBJ databases">
        <title>Genome seq and assembly of Sphingosinicella sp.</title>
        <authorList>
            <person name="Chhetri G."/>
        </authorList>
    </citation>
    <scope>NUCLEOTIDE SEQUENCE [LARGE SCALE GENOMIC DNA]</scope>
    <source>
        <strain evidence="3 4">UDD2</strain>
    </source>
</reference>
<dbReference type="AlphaFoldDB" id="A0A7T2GK65"/>
<dbReference type="Proteomes" id="UP000594873">
    <property type="component" value="Chromosome"/>
</dbReference>
<feature type="compositionally biased region" description="Polar residues" evidence="1">
    <location>
        <begin position="89"/>
        <end position="108"/>
    </location>
</feature>
<dbReference type="RefSeq" id="WP_200971684.1">
    <property type="nucleotide sequence ID" value="NZ_CP065592.1"/>
</dbReference>